<comment type="caution">
    <text evidence="1">The sequence shown here is derived from an EMBL/GenBank/DDBJ whole genome shotgun (WGS) entry which is preliminary data.</text>
</comment>
<keyword evidence="2" id="KW-1185">Reference proteome</keyword>
<proteinExistence type="predicted"/>
<dbReference type="EMBL" id="JAACNH010000003">
    <property type="protein sequence ID" value="KAG8447428.1"/>
    <property type="molecule type" value="Genomic_DNA"/>
</dbReference>
<evidence type="ECO:0000313" key="2">
    <source>
        <dbReference type="Proteomes" id="UP000812440"/>
    </source>
</evidence>
<evidence type="ECO:0000313" key="1">
    <source>
        <dbReference type="EMBL" id="KAG8447428.1"/>
    </source>
</evidence>
<organism evidence="1 2">
    <name type="scientific">Hymenochirus boettgeri</name>
    <name type="common">Congo dwarf clawed frog</name>
    <dbReference type="NCBI Taxonomy" id="247094"/>
    <lineage>
        <taxon>Eukaryota</taxon>
        <taxon>Metazoa</taxon>
        <taxon>Chordata</taxon>
        <taxon>Craniata</taxon>
        <taxon>Vertebrata</taxon>
        <taxon>Euteleostomi</taxon>
        <taxon>Amphibia</taxon>
        <taxon>Batrachia</taxon>
        <taxon>Anura</taxon>
        <taxon>Pipoidea</taxon>
        <taxon>Pipidae</taxon>
        <taxon>Pipinae</taxon>
        <taxon>Hymenochirus</taxon>
    </lineage>
</organism>
<name>A0A8T2JU44_9PIPI</name>
<reference evidence="1" key="1">
    <citation type="thesis" date="2020" institute="ProQuest LLC" country="789 East Eisenhower Parkway, Ann Arbor, MI, USA">
        <title>Comparative Genomics and Chromosome Evolution.</title>
        <authorList>
            <person name="Mudd A.B."/>
        </authorList>
    </citation>
    <scope>NUCLEOTIDE SEQUENCE</scope>
    <source>
        <strain evidence="1">Female2</strain>
        <tissue evidence="1">Blood</tissue>
    </source>
</reference>
<accession>A0A8T2JU44</accession>
<protein>
    <submittedName>
        <fullName evidence="1">Uncharacterized protein</fullName>
    </submittedName>
</protein>
<sequence>MKREINQSQTLILALFLIFRLKGSLFCYDRTKHRIIVQYLTCVCDIHINVILYVKNTNHVQCLVIVFVDSPMSTVG</sequence>
<dbReference type="Proteomes" id="UP000812440">
    <property type="component" value="Chromosome 8_10"/>
</dbReference>
<gene>
    <name evidence="1" type="ORF">GDO86_014781</name>
</gene>
<dbReference type="AlphaFoldDB" id="A0A8T2JU44"/>